<dbReference type="PANTHER" id="PTHR43646">
    <property type="entry name" value="GLYCOSYLTRANSFERASE"/>
    <property type="match status" value="1"/>
</dbReference>
<name>A0A846WHV9_9ACTN</name>
<proteinExistence type="inferred from homology"/>
<evidence type="ECO:0000313" key="12">
    <source>
        <dbReference type="EMBL" id="NKY00636.1"/>
    </source>
</evidence>
<evidence type="ECO:0000256" key="2">
    <source>
        <dbReference type="ARBA" id="ARBA00022475"/>
    </source>
</evidence>
<organism evidence="12 13">
    <name type="scientific">Gordonia polyisoprenivorans</name>
    <dbReference type="NCBI Taxonomy" id="84595"/>
    <lineage>
        <taxon>Bacteria</taxon>
        <taxon>Bacillati</taxon>
        <taxon>Actinomycetota</taxon>
        <taxon>Actinomycetes</taxon>
        <taxon>Mycobacteriales</taxon>
        <taxon>Gordoniaceae</taxon>
        <taxon>Gordonia</taxon>
    </lineage>
</organism>
<evidence type="ECO:0000259" key="11">
    <source>
        <dbReference type="Pfam" id="PF00535"/>
    </source>
</evidence>
<dbReference type="GO" id="GO:0005886">
    <property type="term" value="C:plasma membrane"/>
    <property type="evidence" value="ECO:0007669"/>
    <property type="project" value="UniProtKB-SubCell"/>
</dbReference>
<evidence type="ECO:0000256" key="3">
    <source>
        <dbReference type="ARBA" id="ARBA00022676"/>
    </source>
</evidence>
<feature type="domain" description="Glycosyltransferase 2-like" evidence="11">
    <location>
        <begin position="32"/>
        <end position="203"/>
    </location>
</feature>
<dbReference type="AlphaFoldDB" id="A0A846WHV9"/>
<dbReference type="InterPro" id="IPR001173">
    <property type="entry name" value="Glyco_trans_2-like"/>
</dbReference>
<evidence type="ECO:0000313" key="13">
    <source>
        <dbReference type="Proteomes" id="UP000563898"/>
    </source>
</evidence>
<dbReference type="Gene3D" id="3.90.550.10">
    <property type="entry name" value="Spore Coat Polysaccharide Biosynthesis Protein SpsA, Chain A"/>
    <property type="match status" value="1"/>
</dbReference>
<keyword evidence="4 12" id="KW-0808">Transferase</keyword>
<dbReference type="Proteomes" id="UP000563898">
    <property type="component" value="Unassembled WGS sequence"/>
</dbReference>
<comment type="similarity">
    <text evidence="8">Belongs to the glycosyltransferase 2 family. CrtQ subfamily.</text>
</comment>
<protein>
    <recommendedName>
        <fullName evidence="9">4,4'-diaponeurosporenoate glycosyltransferase</fullName>
    </recommendedName>
</protein>
<accession>A0A846WHV9</accession>
<feature type="region of interest" description="Disordered" evidence="10">
    <location>
        <begin position="1"/>
        <end position="21"/>
    </location>
</feature>
<comment type="function">
    <text evidence="6">Catalyzes the glycosylation of 4,4'-diaponeurosporenoate, i.e. the esterification of glucose at the C1'' position with the carboxyl group of 4,4'-diaponeurosporenic acid, to form glycosyl-4,4'-diaponeurosporenoate. This is a step in the biosynthesis of staphyloxanthin, an orange pigment present in most staphylococci strains.</text>
</comment>
<keyword evidence="5" id="KW-0472">Membrane</keyword>
<feature type="compositionally biased region" description="Basic and acidic residues" evidence="10">
    <location>
        <begin position="9"/>
        <end position="18"/>
    </location>
</feature>
<comment type="subcellular location">
    <subcellularLocation>
        <location evidence="1">Cell membrane</location>
    </subcellularLocation>
</comment>
<evidence type="ECO:0000256" key="6">
    <source>
        <dbReference type="ARBA" id="ARBA00037281"/>
    </source>
</evidence>
<evidence type="ECO:0000256" key="9">
    <source>
        <dbReference type="ARBA" id="ARBA00040345"/>
    </source>
</evidence>
<evidence type="ECO:0000256" key="7">
    <source>
        <dbReference type="ARBA" id="ARBA00037904"/>
    </source>
</evidence>
<comment type="caution">
    <text evidence="12">The sequence shown here is derived from an EMBL/GenBank/DDBJ whole genome shotgun (WGS) entry which is preliminary data.</text>
</comment>
<evidence type="ECO:0000256" key="8">
    <source>
        <dbReference type="ARBA" id="ARBA00038120"/>
    </source>
</evidence>
<dbReference type="RefSeq" id="WP_006369508.1">
    <property type="nucleotide sequence ID" value="NZ_CP085887.1"/>
</dbReference>
<reference evidence="12 13" key="1">
    <citation type="submission" date="2020-04" db="EMBL/GenBank/DDBJ databases">
        <title>MicrobeNet Type strains.</title>
        <authorList>
            <person name="Nicholson A.C."/>
        </authorList>
    </citation>
    <scope>NUCLEOTIDE SEQUENCE [LARGE SCALE GENOMIC DNA]</scope>
    <source>
        <strain evidence="12 13">ATCC BAA-14</strain>
    </source>
</reference>
<dbReference type="InterPro" id="IPR029044">
    <property type="entry name" value="Nucleotide-diphossugar_trans"/>
</dbReference>
<dbReference type="PANTHER" id="PTHR43646:SF2">
    <property type="entry name" value="GLYCOSYLTRANSFERASE 2-LIKE DOMAIN-CONTAINING PROTEIN"/>
    <property type="match status" value="1"/>
</dbReference>
<dbReference type="SUPFAM" id="SSF53448">
    <property type="entry name" value="Nucleotide-diphospho-sugar transferases"/>
    <property type="match status" value="1"/>
</dbReference>
<evidence type="ECO:0000256" key="4">
    <source>
        <dbReference type="ARBA" id="ARBA00022679"/>
    </source>
</evidence>
<dbReference type="CDD" id="cd00761">
    <property type="entry name" value="Glyco_tranf_GTA_type"/>
    <property type="match status" value="1"/>
</dbReference>
<keyword evidence="2" id="KW-1003">Cell membrane</keyword>
<dbReference type="Pfam" id="PF00535">
    <property type="entry name" value="Glycos_transf_2"/>
    <property type="match status" value="1"/>
</dbReference>
<gene>
    <name evidence="12" type="ORF">HGA05_03525</name>
</gene>
<dbReference type="GO" id="GO:0016757">
    <property type="term" value="F:glycosyltransferase activity"/>
    <property type="evidence" value="ECO:0007669"/>
    <property type="project" value="UniProtKB-KW"/>
</dbReference>
<comment type="pathway">
    <text evidence="7">Carotenoid biosynthesis; staphyloxanthin biosynthesis; staphyloxanthin from farnesyl diphosphate: step 4/5.</text>
</comment>
<dbReference type="EMBL" id="JAAXPC010000002">
    <property type="protein sequence ID" value="NKY00636.1"/>
    <property type="molecule type" value="Genomic_DNA"/>
</dbReference>
<evidence type="ECO:0000256" key="10">
    <source>
        <dbReference type="SAM" id="MobiDB-lite"/>
    </source>
</evidence>
<evidence type="ECO:0000256" key="1">
    <source>
        <dbReference type="ARBA" id="ARBA00004236"/>
    </source>
</evidence>
<evidence type="ECO:0000256" key="5">
    <source>
        <dbReference type="ARBA" id="ARBA00023136"/>
    </source>
</evidence>
<sequence>MISETTTRAVHDGAHADHALPTPRGDGRILLSVVIPVFNEADTIGTCLDLLIEQIDDIAEIVVVDNNSTDATRGIVEERMLRSRRIRIVEESTQGLVHARNAGMDSATGDVIARIDADTRIPSGWAQTIVEFFEADSQGHWSALCGRGAAYGLPFEGSMSRIVRLLGPAVRRLRRDRTTVPESSEPREIPVLYGSNMVVRREVWQVIRTRVSMRRDIFEDVDMGLCVQDINGRNAFLASLTVGVSPRRMETGVSAFAEYMSFLPRTLLLHRRYGLAAGAAFGYLPPVIVVHAARLVLIRAYDADAGTFSVRNLLRTTTERGLP</sequence>
<keyword evidence="3" id="KW-0328">Glycosyltransferase</keyword>